<sequence>MGISGAHVIIYSHDAEADRSFFREVLDYPHVDAGGGWLIFKLPPAEVAVHPAEADASHELYLMCDDLDVTISELAAKGVTCAEVTEARWGRLSRIPLPGGSQVGLYGPRHPRATDL</sequence>
<evidence type="ECO:0000313" key="3">
    <source>
        <dbReference type="Proteomes" id="UP000199025"/>
    </source>
</evidence>
<feature type="domain" description="VOC" evidence="1">
    <location>
        <begin position="4"/>
        <end position="108"/>
    </location>
</feature>
<dbReference type="PROSITE" id="PS51819">
    <property type="entry name" value="VOC"/>
    <property type="match status" value="1"/>
</dbReference>
<dbReference type="RefSeq" id="WP_091508123.1">
    <property type="nucleotide sequence ID" value="NZ_FORP01000008.1"/>
</dbReference>
<gene>
    <name evidence="2" type="ORF">SAMN05421835_108142</name>
</gene>
<dbReference type="OrthoDB" id="2611891at2"/>
<organism evidence="2 3">
    <name type="scientific">Amycolatopsis sacchari</name>
    <dbReference type="NCBI Taxonomy" id="115433"/>
    <lineage>
        <taxon>Bacteria</taxon>
        <taxon>Bacillati</taxon>
        <taxon>Actinomycetota</taxon>
        <taxon>Actinomycetes</taxon>
        <taxon>Pseudonocardiales</taxon>
        <taxon>Pseudonocardiaceae</taxon>
        <taxon>Amycolatopsis</taxon>
    </lineage>
</organism>
<dbReference type="STRING" id="115433.SAMN05421835_108142"/>
<dbReference type="InterPro" id="IPR037523">
    <property type="entry name" value="VOC_core"/>
</dbReference>
<evidence type="ECO:0000313" key="2">
    <source>
        <dbReference type="EMBL" id="SFJ75896.1"/>
    </source>
</evidence>
<dbReference type="Gene3D" id="3.10.180.10">
    <property type="entry name" value="2,3-Dihydroxybiphenyl 1,2-Dioxygenase, domain 1"/>
    <property type="match status" value="1"/>
</dbReference>
<dbReference type="EMBL" id="FORP01000008">
    <property type="protein sequence ID" value="SFJ75896.1"/>
    <property type="molecule type" value="Genomic_DNA"/>
</dbReference>
<dbReference type="Proteomes" id="UP000199025">
    <property type="component" value="Unassembled WGS sequence"/>
</dbReference>
<keyword evidence="3" id="KW-1185">Reference proteome</keyword>
<protein>
    <recommendedName>
        <fullName evidence="1">VOC domain-containing protein</fullName>
    </recommendedName>
</protein>
<dbReference type="SUPFAM" id="SSF54593">
    <property type="entry name" value="Glyoxalase/Bleomycin resistance protein/Dihydroxybiphenyl dioxygenase"/>
    <property type="match status" value="1"/>
</dbReference>
<dbReference type="AlphaFoldDB" id="A0A1I3U1Y5"/>
<proteinExistence type="predicted"/>
<name>A0A1I3U1Y5_9PSEU</name>
<reference evidence="2 3" key="1">
    <citation type="submission" date="2016-10" db="EMBL/GenBank/DDBJ databases">
        <authorList>
            <person name="de Groot N.N."/>
        </authorList>
    </citation>
    <scope>NUCLEOTIDE SEQUENCE [LARGE SCALE GENOMIC DNA]</scope>
    <source>
        <strain evidence="2 3">DSM 44468</strain>
    </source>
</reference>
<accession>A0A1I3U1Y5</accession>
<dbReference type="InterPro" id="IPR029068">
    <property type="entry name" value="Glyas_Bleomycin-R_OHBP_Dase"/>
</dbReference>
<evidence type="ECO:0000259" key="1">
    <source>
        <dbReference type="PROSITE" id="PS51819"/>
    </source>
</evidence>